<comment type="caution">
    <text evidence="5">The sequence shown here is derived from an EMBL/GenBank/DDBJ whole genome shotgun (WGS) entry which is preliminary data.</text>
</comment>
<evidence type="ECO:0000256" key="2">
    <source>
        <dbReference type="ARBA" id="ARBA00022729"/>
    </source>
</evidence>
<feature type="chain" id="PRO_5040980683" evidence="3">
    <location>
        <begin position="24"/>
        <end position="558"/>
    </location>
</feature>
<evidence type="ECO:0000256" key="3">
    <source>
        <dbReference type="SAM" id="SignalP"/>
    </source>
</evidence>
<evidence type="ECO:0000256" key="1">
    <source>
        <dbReference type="ARBA" id="ARBA00005964"/>
    </source>
</evidence>
<evidence type="ECO:0000313" key="5">
    <source>
        <dbReference type="EMBL" id="OWA51943.1"/>
    </source>
</evidence>
<name>A0A9X6NF77_HYPEX</name>
<dbReference type="InterPro" id="IPR019819">
    <property type="entry name" value="Carboxylesterase_B_CS"/>
</dbReference>
<dbReference type="PROSITE" id="PS00941">
    <property type="entry name" value="CARBOXYLESTERASE_B_2"/>
    <property type="match status" value="1"/>
</dbReference>
<dbReference type="InterPro" id="IPR029058">
    <property type="entry name" value="AB_hydrolase_fold"/>
</dbReference>
<dbReference type="Proteomes" id="UP000192578">
    <property type="component" value="Unassembled WGS sequence"/>
</dbReference>
<comment type="similarity">
    <text evidence="1">Belongs to the type-B carboxylesterase/lipase family.</text>
</comment>
<dbReference type="SUPFAM" id="SSF53474">
    <property type="entry name" value="alpha/beta-Hydrolases"/>
    <property type="match status" value="1"/>
</dbReference>
<evidence type="ECO:0000259" key="4">
    <source>
        <dbReference type="Pfam" id="PF00135"/>
    </source>
</evidence>
<dbReference type="EMBL" id="MTYJ01000245">
    <property type="protein sequence ID" value="OWA51943.1"/>
    <property type="molecule type" value="Genomic_DNA"/>
</dbReference>
<organism evidence="5 6">
    <name type="scientific">Hypsibius exemplaris</name>
    <name type="common">Freshwater tardigrade</name>
    <dbReference type="NCBI Taxonomy" id="2072580"/>
    <lineage>
        <taxon>Eukaryota</taxon>
        <taxon>Metazoa</taxon>
        <taxon>Ecdysozoa</taxon>
        <taxon>Tardigrada</taxon>
        <taxon>Eutardigrada</taxon>
        <taxon>Parachela</taxon>
        <taxon>Hypsibioidea</taxon>
        <taxon>Hypsibiidae</taxon>
        <taxon>Hypsibius</taxon>
    </lineage>
</organism>
<feature type="domain" description="Carboxylesterase type B" evidence="4">
    <location>
        <begin position="56"/>
        <end position="481"/>
    </location>
</feature>
<dbReference type="InterPro" id="IPR051093">
    <property type="entry name" value="Neuroligin/BSAL"/>
</dbReference>
<dbReference type="AlphaFoldDB" id="A0A9X6NF77"/>
<keyword evidence="6" id="KW-1185">Reference proteome</keyword>
<dbReference type="OrthoDB" id="19653at2759"/>
<dbReference type="Pfam" id="PF00135">
    <property type="entry name" value="COesterase"/>
    <property type="match status" value="1"/>
</dbReference>
<dbReference type="PANTHER" id="PTHR43903">
    <property type="entry name" value="NEUROLIGIN"/>
    <property type="match status" value="1"/>
</dbReference>
<reference evidence="6" key="1">
    <citation type="submission" date="2017-01" db="EMBL/GenBank/DDBJ databases">
        <title>Comparative genomics of anhydrobiosis in the tardigrade Hypsibius dujardini.</title>
        <authorList>
            <person name="Yoshida Y."/>
            <person name="Koutsovoulos G."/>
            <person name="Laetsch D."/>
            <person name="Stevens L."/>
            <person name="Kumar S."/>
            <person name="Horikawa D."/>
            <person name="Ishino K."/>
            <person name="Komine S."/>
            <person name="Tomita M."/>
            <person name="Blaxter M."/>
            <person name="Arakawa K."/>
        </authorList>
    </citation>
    <scope>NUCLEOTIDE SEQUENCE [LARGE SCALE GENOMIC DNA]</scope>
    <source>
        <strain evidence="6">Z151</strain>
    </source>
</reference>
<dbReference type="Gene3D" id="3.40.50.1820">
    <property type="entry name" value="alpha/beta hydrolase"/>
    <property type="match status" value="1"/>
</dbReference>
<keyword evidence="2 3" id="KW-0732">Signal</keyword>
<proteinExistence type="inferred from homology"/>
<sequence length="558" mass="60951">MLLEQFLTLSIGCLVSLKGTVFADTLFDSGTVRLASGLTLKGERYFPSPAPSGNGRGYAFYGYKYGQAERFQQSIPNNNFSYLNNNNAPKLGYACSQQSNDVPVLSTFQQNLIFREDCLYLDVYLPPVRQNQINAWPVLFWVLGGGFKVGNKDLYNGTVLAQQTNSIVVTVNFRLSIFGFLSTGDASARGNWGLGDVKLALNWTLNNIHTFKGDPSKVTIVGQSSGGALVSAIMLDDYFRGKVFAAVAMSGSLLVPWGIQRSPLTYANLLGGFVSCPNASSNALVACLKGKTTAELQAGLAAVVQSLPPGALVYTPVIDGLHIPADPTKILTQRAASNPARRKDSARLATFISGSLTSDGSFFLLNIPNLLEANAFTYDVVVQFTAGIVATLAGSCPANIPRVQQMLFRYYNISAAAAPEALRMSYYQIETAYDYANGGLQEALLYAKDRSSDTQIYINDFDPGFDRLGAFHLSDVLHIWRGELDSFLGNHTSEAATKALQDFLRQILYRGRSNFPLLDNTGTYQQLNQQAKWTIKKSSFQARLDFWKSLTRLPCPSA</sequence>
<gene>
    <name evidence="5" type="ORF">BV898_16403</name>
</gene>
<protein>
    <submittedName>
        <fullName evidence="5">Bile salt-activated lipase</fullName>
    </submittedName>
</protein>
<accession>A0A9X6NF77</accession>
<evidence type="ECO:0000313" key="6">
    <source>
        <dbReference type="Proteomes" id="UP000192578"/>
    </source>
</evidence>
<dbReference type="InterPro" id="IPR002018">
    <property type="entry name" value="CarbesteraseB"/>
</dbReference>
<feature type="signal peptide" evidence="3">
    <location>
        <begin position="1"/>
        <end position="23"/>
    </location>
</feature>